<evidence type="ECO:0000313" key="1">
    <source>
        <dbReference type="EMBL" id="QDU68385.1"/>
    </source>
</evidence>
<dbReference type="EMBL" id="CP036287">
    <property type="protein sequence ID" value="QDU68385.1"/>
    <property type="molecule type" value="Genomic_DNA"/>
</dbReference>
<organism evidence="1 2">
    <name type="scientific">Engelhardtia mirabilis</name>
    <dbReference type="NCBI Taxonomy" id="2528011"/>
    <lineage>
        <taxon>Bacteria</taxon>
        <taxon>Pseudomonadati</taxon>
        <taxon>Planctomycetota</taxon>
        <taxon>Planctomycetia</taxon>
        <taxon>Planctomycetia incertae sedis</taxon>
        <taxon>Engelhardtia</taxon>
    </lineage>
</organism>
<evidence type="ECO:0000313" key="2">
    <source>
        <dbReference type="Proteomes" id="UP000316921"/>
    </source>
</evidence>
<sequence length="176" mass="19161">MRAASAVVLGGVLGLSIGWFSGHNHSAATLRLPEVVATDSLEAVNAGGLRVAVDAHWMTDIVARARSRPTESLRADVAALRSYLEDEASRELDRLHVLGDSHLLAHADKSGDLPRIIEAQRRVFDGLPELVEARAVRAADGTAEYRLAVLDRARYGPLWDVALELRLLESVLDERP</sequence>
<accession>A0A518BN33</accession>
<dbReference type="KEGG" id="pbap:Pla133_34810"/>
<keyword evidence="2" id="KW-1185">Reference proteome</keyword>
<proteinExistence type="predicted"/>
<name>A0A518BN33_9BACT</name>
<reference evidence="1 2" key="1">
    <citation type="submission" date="2019-02" db="EMBL/GenBank/DDBJ databases">
        <title>Deep-cultivation of Planctomycetes and their phenomic and genomic characterization uncovers novel biology.</title>
        <authorList>
            <person name="Wiegand S."/>
            <person name="Jogler M."/>
            <person name="Boedeker C."/>
            <person name="Pinto D."/>
            <person name="Vollmers J."/>
            <person name="Rivas-Marin E."/>
            <person name="Kohn T."/>
            <person name="Peeters S.H."/>
            <person name="Heuer A."/>
            <person name="Rast P."/>
            <person name="Oberbeckmann S."/>
            <person name="Bunk B."/>
            <person name="Jeske O."/>
            <person name="Meyerdierks A."/>
            <person name="Storesund J.E."/>
            <person name="Kallscheuer N."/>
            <person name="Luecker S."/>
            <person name="Lage O.M."/>
            <person name="Pohl T."/>
            <person name="Merkel B.J."/>
            <person name="Hornburger P."/>
            <person name="Mueller R.-W."/>
            <person name="Bruemmer F."/>
            <person name="Labrenz M."/>
            <person name="Spormann A.M."/>
            <person name="Op den Camp H."/>
            <person name="Overmann J."/>
            <person name="Amann R."/>
            <person name="Jetten M.S.M."/>
            <person name="Mascher T."/>
            <person name="Medema M.H."/>
            <person name="Devos D.P."/>
            <person name="Kaster A.-K."/>
            <person name="Ovreas L."/>
            <person name="Rohde M."/>
            <person name="Galperin M.Y."/>
            <person name="Jogler C."/>
        </authorList>
    </citation>
    <scope>NUCLEOTIDE SEQUENCE [LARGE SCALE GENOMIC DNA]</scope>
    <source>
        <strain evidence="1 2">Pla133</strain>
    </source>
</reference>
<dbReference type="Proteomes" id="UP000316921">
    <property type="component" value="Chromosome"/>
</dbReference>
<dbReference type="AlphaFoldDB" id="A0A518BN33"/>
<protein>
    <submittedName>
        <fullName evidence="1">Uncharacterized protein</fullName>
    </submittedName>
</protein>
<gene>
    <name evidence="1" type="ORF">Pla133_34810</name>
</gene>